<sequence length="94" mass="10742">MKRRARFSTGTAVVRVFSESERIEWKGAVPCNKLDELSRPIIISKSHFLYDFICGAAINAIIPTPLPFGQYSLLDILFSFLLGRGIEHCYHPWK</sequence>
<evidence type="ECO:0000313" key="1">
    <source>
        <dbReference type="EMBL" id="GBM80344.1"/>
    </source>
</evidence>
<name>A0A4Y2IRQ0_ARAVE</name>
<dbReference type="Proteomes" id="UP000499080">
    <property type="component" value="Unassembled WGS sequence"/>
</dbReference>
<gene>
    <name evidence="1" type="ORF">AVEN_171866_1</name>
</gene>
<protein>
    <submittedName>
        <fullName evidence="1">Uncharacterized protein</fullName>
    </submittedName>
</protein>
<keyword evidence="2" id="KW-1185">Reference proteome</keyword>
<reference evidence="1 2" key="1">
    <citation type="journal article" date="2019" name="Sci. Rep.">
        <title>Orb-weaving spider Araneus ventricosus genome elucidates the spidroin gene catalogue.</title>
        <authorList>
            <person name="Kono N."/>
            <person name="Nakamura H."/>
            <person name="Ohtoshi R."/>
            <person name="Moran D.A.P."/>
            <person name="Shinohara A."/>
            <person name="Yoshida Y."/>
            <person name="Fujiwara M."/>
            <person name="Mori M."/>
            <person name="Tomita M."/>
            <person name="Arakawa K."/>
        </authorList>
    </citation>
    <scope>NUCLEOTIDE SEQUENCE [LARGE SCALE GENOMIC DNA]</scope>
</reference>
<organism evidence="1 2">
    <name type="scientific">Araneus ventricosus</name>
    <name type="common">Orbweaver spider</name>
    <name type="synonym">Epeira ventricosa</name>
    <dbReference type="NCBI Taxonomy" id="182803"/>
    <lineage>
        <taxon>Eukaryota</taxon>
        <taxon>Metazoa</taxon>
        <taxon>Ecdysozoa</taxon>
        <taxon>Arthropoda</taxon>
        <taxon>Chelicerata</taxon>
        <taxon>Arachnida</taxon>
        <taxon>Araneae</taxon>
        <taxon>Araneomorphae</taxon>
        <taxon>Entelegynae</taxon>
        <taxon>Araneoidea</taxon>
        <taxon>Araneidae</taxon>
        <taxon>Araneus</taxon>
    </lineage>
</organism>
<dbReference type="EMBL" id="BGPR01002876">
    <property type="protein sequence ID" value="GBM80344.1"/>
    <property type="molecule type" value="Genomic_DNA"/>
</dbReference>
<accession>A0A4Y2IRQ0</accession>
<comment type="caution">
    <text evidence="1">The sequence shown here is derived from an EMBL/GenBank/DDBJ whole genome shotgun (WGS) entry which is preliminary data.</text>
</comment>
<evidence type="ECO:0000313" key="2">
    <source>
        <dbReference type="Proteomes" id="UP000499080"/>
    </source>
</evidence>
<proteinExistence type="predicted"/>
<dbReference type="AlphaFoldDB" id="A0A4Y2IRQ0"/>